<dbReference type="EMBL" id="JAWZYT010005463">
    <property type="protein sequence ID" value="KAK4290491.1"/>
    <property type="molecule type" value="Genomic_DNA"/>
</dbReference>
<feature type="domain" description="SEA" evidence="10">
    <location>
        <begin position="45"/>
        <end position="162"/>
    </location>
</feature>
<dbReference type="GO" id="GO:0005886">
    <property type="term" value="C:plasma membrane"/>
    <property type="evidence" value="ECO:0007669"/>
    <property type="project" value="TreeGrafter"/>
</dbReference>
<dbReference type="PRINTS" id="PR00261">
    <property type="entry name" value="LDLRECEPTOR"/>
</dbReference>
<dbReference type="Proteomes" id="UP001292094">
    <property type="component" value="Unassembled WGS sequence"/>
</dbReference>
<evidence type="ECO:0000313" key="12">
    <source>
        <dbReference type="Proteomes" id="UP001292094"/>
    </source>
</evidence>
<dbReference type="SUPFAM" id="SSF57424">
    <property type="entry name" value="LDL receptor-like module"/>
    <property type="match status" value="2"/>
</dbReference>
<feature type="non-terminal residue" evidence="11">
    <location>
        <position position="1"/>
    </location>
</feature>
<comment type="caution">
    <text evidence="11">The sequence shown here is derived from an EMBL/GenBank/DDBJ whole genome shotgun (WGS) entry which is preliminary data.</text>
</comment>
<feature type="region of interest" description="Disordered" evidence="9">
    <location>
        <begin position="1"/>
        <end position="24"/>
    </location>
</feature>
<dbReference type="AlphaFoldDB" id="A0AAE1NKP6"/>
<dbReference type="InterPro" id="IPR023415">
    <property type="entry name" value="LDLR_class-A_CS"/>
</dbReference>
<feature type="disulfide bond" evidence="8">
    <location>
        <begin position="399"/>
        <end position="414"/>
    </location>
</feature>
<dbReference type="InterPro" id="IPR002172">
    <property type="entry name" value="LDrepeatLR_classA_rpt"/>
</dbReference>
<evidence type="ECO:0000256" key="1">
    <source>
        <dbReference type="ARBA" id="ARBA00004167"/>
    </source>
</evidence>
<dbReference type="GO" id="GO:0012505">
    <property type="term" value="C:endomembrane system"/>
    <property type="evidence" value="ECO:0007669"/>
    <property type="project" value="UniProtKB-SubCell"/>
</dbReference>
<gene>
    <name evidence="11" type="ORF">Pmani_036609</name>
</gene>
<feature type="region of interest" description="Disordered" evidence="9">
    <location>
        <begin position="249"/>
        <end position="312"/>
    </location>
</feature>
<dbReference type="InterPro" id="IPR036055">
    <property type="entry name" value="LDL_receptor-like_sf"/>
</dbReference>
<evidence type="ECO:0000259" key="10">
    <source>
        <dbReference type="PROSITE" id="PS50024"/>
    </source>
</evidence>
<evidence type="ECO:0000256" key="5">
    <source>
        <dbReference type="ARBA" id="ARBA00022989"/>
    </source>
</evidence>
<dbReference type="InterPro" id="IPR036364">
    <property type="entry name" value="SEA_dom_sf"/>
</dbReference>
<evidence type="ECO:0000256" key="6">
    <source>
        <dbReference type="ARBA" id="ARBA00023136"/>
    </source>
</evidence>
<feature type="compositionally biased region" description="Low complexity" evidence="9">
    <location>
        <begin position="13"/>
        <end position="24"/>
    </location>
</feature>
<dbReference type="InterPro" id="IPR000082">
    <property type="entry name" value="SEA_dom"/>
</dbReference>
<dbReference type="PANTHER" id="PTHR24270">
    <property type="entry name" value="LOW-DENSITY LIPOPROTEIN RECEPTOR-RELATED"/>
    <property type="match status" value="1"/>
</dbReference>
<dbReference type="Pfam" id="PF01390">
    <property type="entry name" value="SEA"/>
    <property type="match status" value="1"/>
</dbReference>
<dbReference type="InterPro" id="IPR050685">
    <property type="entry name" value="LDLR"/>
</dbReference>
<dbReference type="Pfam" id="PF00057">
    <property type="entry name" value="Ldl_recept_a"/>
    <property type="match status" value="2"/>
</dbReference>
<dbReference type="CDD" id="cd00112">
    <property type="entry name" value="LDLa"/>
    <property type="match status" value="2"/>
</dbReference>
<dbReference type="GO" id="GO:0016192">
    <property type="term" value="P:vesicle-mediated transport"/>
    <property type="evidence" value="ECO:0007669"/>
    <property type="project" value="UniProtKB-ARBA"/>
</dbReference>
<feature type="disulfide bond" evidence="8">
    <location>
        <begin position="387"/>
        <end position="405"/>
    </location>
</feature>
<comment type="subcellular location">
    <subcellularLocation>
        <location evidence="2">Endomembrane system</location>
    </subcellularLocation>
    <subcellularLocation>
        <location evidence="1">Membrane</location>
        <topology evidence="1">Single-pass membrane protein</topology>
    </subcellularLocation>
</comment>
<evidence type="ECO:0000313" key="11">
    <source>
        <dbReference type="EMBL" id="KAK4290491.1"/>
    </source>
</evidence>
<dbReference type="PROSITE" id="PS50068">
    <property type="entry name" value="LDLRA_2"/>
    <property type="match status" value="2"/>
</dbReference>
<protein>
    <recommendedName>
        <fullName evidence="10">SEA domain-containing protein</fullName>
    </recommendedName>
</protein>
<feature type="compositionally biased region" description="Low complexity" evidence="9">
    <location>
        <begin position="164"/>
        <end position="190"/>
    </location>
</feature>
<accession>A0AAE1NKP6</accession>
<reference evidence="11" key="1">
    <citation type="submission" date="2023-11" db="EMBL/GenBank/DDBJ databases">
        <title>Genome assemblies of two species of porcelain crab, Petrolisthes cinctipes and Petrolisthes manimaculis (Anomura: Porcellanidae).</title>
        <authorList>
            <person name="Angst P."/>
        </authorList>
    </citation>
    <scope>NUCLEOTIDE SEQUENCE</scope>
    <source>
        <strain evidence="11">PB745_02</strain>
        <tissue evidence="11">Gill</tissue>
    </source>
</reference>
<name>A0AAE1NKP6_9EUCA</name>
<dbReference type="PROSITE" id="PS01209">
    <property type="entry name" value="LDLRA_1"/>
    <property type="match status" value="1"/>
</dbReference>
<keyword evidence="7 8" id="KW-1015">Disulfide bond</keyword>
<evidence type="ECO:0000256" key="2">
    <source>
        <dbReference type="ARBA" id="ARBA00004308"/>
    </source>
</evidence>
<keyword evidence="4" id="KW-0677">Repeat</keyword>
<evidence type="ECO:0000256" key="9">
    <source>
        <dbReference type="SAM" id="MobiDB-lite"/>
    </source>
</evidence>
<organism evidence="11 12">
    <name type="scientific">Petrolisthes manimaculis</name>
    <dbReference type="NCBI Taxonomy" id="1843537"/>
    <lineage>
        <taxon>Eukaryota</taxon>
        <taxon>Metazoa</taxon>
        <taxon>Ecdysozoa</taxon>
        <taxon>Arthropoda</taxon>
        <taxon>Crustacea</taxon>
        <taxon>Multicrustacea</taxon>
        <taxon>Malacostraca</taxon>
        <taxon>Eumalacostraca</taxon>
        <taxon>Eucarida</taxon>
        <taxon>Decapoda</taxon>
        <taxon>Pleocyemata</taxon>
        <taxon>Anomura</taxon>
        <taxon>Galatheoidea</taxon>
        <taxon>Porcellanidae</taxon>
        <taxon>Petrolisthes</taxon>
    </lineage>
</organism>
<dbReference type="PROSITE" id="PS50024">
    <property type="entry name" value="SEA"/>
    <property type="match status" value="1"/>
</dbReference>
<evidence type="ECO:0000256" key="8">
    <source>
        <dbReference type="PROSITE-ProRule" id="PRU00124"/>
    </source>
</evidence>
<keyword evidence="6" id="KW-0472">Membrane</keyword>
<feature type="disulfide bond" evidence="8">
    <location>
        <begin position="436"/>
        <end position="451"/>
    </location>
</feature>
<feature type="compositionally biased region" description="Polar residues" evidence="9">
    <location>
        <begin position="249"/>
        <end position="261"/>
    </location>
</feature>
<feature type="disulfide bond" evidence="8">
    <location>
        <begin position="380"/>
        <end position="392"/>
    </location>
</feature>
<proteinExistence type="predicted"/>
<feature type="region of interest" description="Disordered" evidence="9">
    <location>
        <begin position="163"/>
        <end position="199"/>
    </location>
</feature>
<keyword evidence="12" id="KW-1185">Reference proteome</keyword>
<comment type="caution">
    <text evidence="8">Lacks conserved residue(s) required for the propagation of feature annotation.</text>
</comment>
<dbReference type="SMART" id="SM00192">
    <property type="entry name" value="LDLa"/>
    <property type="match status" value="2"/>
</dbReference>
<sequence>GCLGCGQQETLKTNNNNNNNNTTNSTLIEREEVTEAQWSTPVILGSSVVEGEFKITNQNFWSGLEDPTSEEYRSMAKSIENELDVLFLGSVWSREYNHSRVTSLSKGSLLVRARLLLNTADVAAAQKLGTAFLRGLHNRHGHEWLGQYSVDITSIRFTEVLVDTPPSSTSPTPPISVSTSPQSPTSESSTAAMEVASKTPTHNVGWGEWTSWSTCSPCSPQYDQMRTRVCRLDDGKGLLLNTIEPCLSSSQAGGRQLQSTGGDMETRPCRCHPTPRTTTSTSSTTSTTTTSTTTTSTTTTPTPWREEQPQQEEELTTKFVCDTCLSGEVCVGLQGDPYPTCRTARDPADRTGCGGLCAIDSEVCQALGSRAFQCHSASLCLGDEWRCADGLCIPLIKRCDGHMNCYDQSDEQHCRCGPGKFQCGNNTSCLAVTAKCDGKMDCWDGSDEANCTNSASVSPSTSSATAWRTVPTAAMNPLAVPEAASPTNIGAGLGDASQLPGSVVVGTRVGTGVMNRTAIGLSSLSHRERELLS</sequence>
<keyword evidence="3" id="KW-0812">Transmembrane</keyword>
<keyword evidence="5" id="KW-1133">Transmembrane helix</keyword>
<dbReference type="SUPFAM" id="SSF82671">
    <property type="entry name" value="SEA domain"/>
    <property type="match status" value="1"/>
</dbReference>
<evidence type="ECO:0000256" key="4">
    <source>
        <dbReference type="ARBA" id="ARBA00022737"/>
    </source>
</evidence>
<dbReference type="Gene3D" id="4.10.400.10">
    <property type="entry name" value="Low-density Lipoprotein Receptor"/>
    <property type="match status" value="2"/>
</dbReference>
<dbReference type="Gene3D" id="3.30.70.960">
    <property type="entry name" value="SEA domain"/>
    <property type="match status" value="1"/>
</dbReference>
<feature type="compositionally biased region" description="Low complexity" evidence="9">
    <location>
        <begin position="274"/>
        <end position="303"/>
    </location>
</feature>
<evidence type="ECO:0000256" key="3">
    <source>
        <dbReference type="ARBA" id="ARBA00022692"/>
    </source>
</evidence>
<evidence type="ECO:0000256" key="7">
    <source>
        <dbReference type="ARBA" id="ARBA00023157"/>
    </source>
</evidence>